<accession>A0A7J0FE16</accession>
<dbReference type="SUPFAM" id="SSF51445">
    <property type="entry name" value="(Trans)glycosidases"/>
    <property type="match status" value="1"/>
</dbReference>
<dbReference type="PANTHER" id="PTHR42721:SF3">
    <property type="entry name" value="BETA-D-XYLOSIDASE 5-RELATED"/>
    <property type="match status" value="1"/>
</dbReference>
<proteinExistence type="inferred from homology"/>
<evidence type="ECO:0000313" key="4">
    <source>
        <dbReference type="Proteomes" id="UP000585474"/>
    </source>
</evidence>
<comment type="caution">
    <text evidence="3">The sequence shown here is derived from an EMBL/GenBank/DDBJ whole genome shotgun (WGS) entry which is preliminary data.</text>
</comment>
<reference evidence="3 4" key="1">
    <citation type="submission" date="2019-07" db="EMBL/GenBank/DDBJ databases">
        <title>De Novo Assembly of kiwifruit Actinidia rufa.</title>
        <authorList>
            <person name="Sugita-Konishi S."/>
            <person name="Sato K."/>
            <person name="Mori E."/>
            <person name="Abe Y."/>
            <person name="Kisaki G."/>
            <person name="Hamano K."/>
            <person name="Suezawa K."/>
            <person name="Otani M."/>
            <person name="Fukuda T."/>
            <person name="Manabe T."/>
            <person name="Gomi K."/>
            <person name="Tabuchi M."/>
            <person name="Akimitsu K."/>
            <person name="Kataoka I."/>
        </authorList>
    </citation>
    <scope>NUCLEOTIDE SEQUENCE [LARGE SCALE GENOMIC DNA]</scope>
    <source>
        <strain evidence="4">cv. Fuchu</strain>
    </source>
</reference>
<feature type="signal peptide" evidence="2">
    <location>
        <begin position="1"/>
        <end position="25"/>
    </location>
</feature>
<name>A0A7J0FE16_9ERIC</name>
<dbReference type="InterPro" id="IPR044993">
    <property type="entry name" value="BXL"/>
</dbReference>
<comment type="similarity">
    <text evidence="1">Belongs to the glycosyl hydrolase 3 family.</text>
</comment>
<evidence type="ECO:0000256" key="2">
    <source>
        <dbReference type="SAM" id="SignalP"/>
    </source>
</evidence>
<gene>
    <name evidence="3" type="ORF">Acr_11g0007350</name>
</gene>
<dbReference type="GO" id="GO:0045493">
    <property type="term" value="P:xylan catabolic process"/>
    <property type="evidence" value="ECO:0007669"/>
    <property type="project" value="InterPro"/>
</dbReference>
<dbReference type="GO" id="GO:0046556">
    <property type="term" value="F:alpha-L-arabinofuranosidase activity"/>
    <property type="evidence" value="ECO:0007669"/>
    <property type="project" value="TreeGrafter"/>
</dbReference>
<organism evidence="3 4">
    <name type="scientific">Actinidia rufa</name>
    <dbReference type="NCBI Taxonomy" id="165716"/>
    <lineage>
        <taxon>Eukaryota</taxon>
        <taxon>Viridiplantae</taxon>
        <taxon>Streptophyta</taxon>
        <taxon>Embryophyta</taxon>
        <taxon>Tracheophyta</taxon>
        <taxon>Spermatophyta</taxon>
        <taxon>Magnoliopsida</taxon>
        <taxon>eudicotyledons</taxon>
        <taxon>Gunneridae</taxon>
        <taxon>Pentapetalae</taxon>
        <taxon>asterids</taxon>
        <taxon>Ericales</taxon>
        <taxon>Actinidiaceae</taxon>
        <taxon>Actinidia</taxon>
    </lineage>
</organism>
<evidence type="ECO:0000256" key="1">
    <source>
        <dbReference type="ARBA" id="ARBA00005336"/>
    </source>
</evidence>
<evidence type="ECO:0000313" key="3">
    <source>
        <dbReference type="EMBL" id="GFY96429.1"/>
    </source>
</evidence>
<keyword evidence="3" id="KW-0378">Hydrolase</keyword>
<dbReference type="Proteomes" id="UP000585474">
    <property type="component" value="Unassembled WGS sequence"/>
</dbReference>
<dbReference type="InterPro" id="IPR017853">
    <property type="entry name" value="GH"/>
</dbReference>
<feature type="chain" id="PRO_5029712379" evidence="2">
    <location>
        <begin position="26"/>
        <end position="218"/>
    </location>
</feature>
<keyword evidence="4" id="KW-1185">Reference proteome</keyword>
<dbReference type="GO" id="GO:0009505">
    <property type="term" value="C:plant-type cell wall"/>
    <property type="evidence" value="ECO:0007669"/>
    <property type="project" value="TreeGrafter"/>
</dbReference>
<dbReference type="PANTHER" id="PTHR42721">
    <property type="entry name" value="SUGAR HYDROLASE-RELATED"/>
    <property type="match status" value="1"/>
</dbReference>
<dbReference type="GO" id="GO:0009044">
    <property type="term" value="F:xylan 1,4-beta-xylosidase activity"/>
    <property type="evidence" value="ECO:0007669"/>
    <property type="project" value="InterPro"/>
</dbReference>
<dbReference type="EMBL" id="BJWL01000011">
    <property type="protein sequence ID" value="GFY96429.1"/>
    <property type="molecule type" value="Genomic_DNA"/>
</dbReference>
<dbReference type="AlphaFoldDB" id="A0A7J0FE16"/>
<protein>
    <submittedName>
        <fullName evidence="3">Glycosyl hydrolase family protein</fullName>
    </submittedName>
</protein>
<sequence length="218" mass="23687">MKLHIFSLINLIFLTTLHQLIFTESTPPFACDSANPSTNSYPFCKPTLPVLHRVRDLVSRLTLDKKVSNASTRLPRLPVVVGGAAQHCRLERMPTNFPQVILTCVAFDPHLWYRIGRMKGLDLSMNRNKDGRLICDWEGGEGGVQRGASDGDDILGSQHKRVPGPAIGAGPGDGRRGPSGCRLIRGVVREGIQGDRFGGGALRGGHLQASACCKYFTA</sequence>
<dbReference type="OrthoDB" id="47059at2759"/>
<dbReference type="GO" id="GO:0031222">
    <property type="term" value="P:arabinan catabolic process"/>
    <property type="evidence" value="ECO:0007669"/>
    <property type="project" value="TreeGrafter"/>
</dbReference>
<keyword evidence="2" id="KW-0732">Signal</keyword>